<dbReference type="PATRIC" id="fig|294.125.peg.4887"/>
<dbReference type="GO" id="GO:0008374">
    <property type="term" value="F:O-acyltransferase activity"/>
    <property type="evidence" value="ECO:0007669"/>
    <property type="project" value="TreeGrafter"/>
</dbReference>
<evidence type="ECO:0000256" key="2">
    <source>
        <dbReference type="ARBA" id="ARBA00022679"/>
    </source>
</evidence>
<sequence length="273" mass="30362">MKHRIIHSTDLRDRLPMLAGELGVSLPDLEEALDWCLANDVVFEDGEGENKRFWISSIDLEPVLEHPVARRLFHRLKQDLPCQLLPRYGKNWATIKDRWRNAWDMAYNILINKIPSHHVRIAWLRLGGAKIGKGSSLWRNTEVLGIHNLVVGDDSVIGWHCQVDARAGLVIGNHVAIASHVLIIAGSHDLQAPEFWSISGPIYIDDYVWIGSRALIGFGTHLGHGSVISANTVVAKAVAPYKIIGGTGAKIMGERCHDLNYKVGGKGLFTLFH</sequence>
<proteinExistence type="inferred from homology"/>
<dbReference type="AlphaFoldDB" id="A0A0D0TG79"/>
<keyword evidence="3" id="KW-0012">Acyltransferase</keyword>
<dbReference type="PANTHER" id="PTHR23416:SF23">
    <property type="entry name" value="ACETYLTRANSFERASE C18B11.09C-RELATED"/>
    <property type="match status" value="1"/>
</dbReference>
<evidence type="ECO:0000313" key="3">
    <source>
        <dbReference type="EMBL" id="KIR19820.1"/>
    </source>
</evidence>
<keyword evidence="2 3" id="KW-0808">Transferase</keyword>
<protein>
    <submittedName>
        <fullName evidence="3">Vat protein</fullName>
        <ecNumber evidence="3">2.3.1.-</ecNumber>
    </submittedName>
</protein>
<dbReference type="Pfam" id="PF14602">
    <property type="entry name" value="Hexapep_2"/>
    <property type="match status" value="1"/>
</dbReference>
<dbReference type="EC" id="2.3.1.-" evidence="3"/>
<dbReference type="EMBL" id="JXCQ01000066">
    <property type="protein sequence ID" value="KIR19820.1"/>
    <property type="molecule type" value="Genomic_DNA"/>
</dbReference>
<dbReference type="SUPFAM" id="SSF51161">
    <property type="entry name" value="Trimeric LpxA-like enzymes"/>
    <property type="match status" value="1"/>
</dbReference>
<dbReference type="CDD" id="cd04647">
    <property type="entry name" value="LbH_MAT_like"/>
    <property type="match status" value="1"/>
</dbReference>
<dbReference type="InterPro" id="IPR051159">
    <property type="entry name" value="Hexapeptide_acetyltransf"/>
</dbReference>
<dbReference type="InterPro" id="IPR001451">
    <property type="entry name" value="Hexapep"/>
</dbReference>
<dbReference type="RefSeq" id="WP_043050962.1">
    <property type="nucleotide sequence ID" value="NZ_JXCQ01000066.1"/>
</dbReference>
<reference evidence="3 4" key="1">
    <citation type="submission" date="2015-01" db="EMBL/GenBank/DDBJ databases">
        <title>Genome sequence of the beneficial rhizobacterium Pseudomonas fluorescens 2-79.</title>
        <authorList>
            <person name="Thuermer A."/>
            <person name="Daniel R."/>
        </authorList>
    </citation>
    <scope>NUCLEOTIDE SEQUENCE [LARGE SCALE GENOMIC DNA]</scope>
    <source>
        <strain evidence="3 4">2-79</strain>
    </source>
</reference>
<name>A0A0D0TG79_PSEFL</name>
<dbReference type="GO" id="GO:0005829">
    <property type="term" value="C:cytosol"/>
    <property type="evidence" value="ECO:0007669"/>
    <property type="project" value="TreeGrafter"/>
</dbReference>
<gene>
    <name evidence="3" type="primary">vat</name>
    <name evidence="3" type="ORF">PFLU3_47610</name>
</gene>
<evidence type="ECO:0000313" key="4">
    <source>
        <dbReference type="Proteomes" id="UP000032210"/>
    </source>
</evidence>
<accession>A0A0D0TG79</accession>
<dbReference type="Gene3D" id="2.160.10.10">
    <property type="entry name" value="Hexapeptide repeat proteins"/>
    <property type="match status" value="1"/>
</dbReference>
<comment type="similarity">
    <text evidence="1">Belongs to the transferase hexapeptide repeat family.</text>
</comment>
<dbReference type="Proteomes" id="UP000032210">
    <property type="component" value="Unassembled WGS sequence"/>
</dbReference>
<evidence type="ECO:0000256" key="1">
    <source>
        <dbReference type="ARBA" id="ARBA00007274"/>
    </source>
</evidence>
<comment type="caution">
    <text evidence="3">The sequence shown here is derived from an EMBL/GenBank/DDBJ whole genome shotgun (WGS) entry which is preliminary data.</text>
</comment>
<dbReference type="PANTHER" id="PTHR23416">
    <property type="entry name" value="SIALIC ACID SYNTHASE-RELATED"/>
    <property type="match status" value="1"/>
</dbReference>
<organism evidence="3 4">
    <name type="scientific">Pseudomonas fluorescens</name>
    <dbReference type="NCBI Taxonomy" id="294"/>
    <lineage>
        <taxon>Bacteria</taxon>
        <taxon>Pseudomonadati</taxon>
        <taxon>Pseudomonadota</taxon>
        <taxon>Gammaproteobacteria</taxon>
        <taxon>Pseudomonadales</taxon>
        <taxon>Pseudomonadaceae</taxon>
        <taxon>Pseudomonas</taxon>
    </lineage>
</organism>
<dbReference type="InterPro" id="IPR011004">
    <property type="entry name" value="Trimer_LpxA-like_sf"/>
</dbReference>